<dbReference type="KEGG" id="cuh:BJN34_01970"/>
<dbReference type="Pfam" id="PF19500">
    <property type="entry name" value="DUF6035"/>
    <property type="match status" value="1"/>
</dbReference>
<dbReference type="OrthoDB" id="1302950at2"/>
<evidence type="ECO:0000313" key="3">
    <source>
        <dbReference type="EMBL" id="AQV92657.1"/>
    </source>
</evidence>
<name>A0A1U9UJM3_CUPNE</name>
<evidence type="ECO:0000313" key="4">
    <source>
        <dbReference type="Proteomes" id="UP000189627"/>
    </source>
</evidence>
<dbReference type="AlphaFoldDB" id="A0A1U9UJM3"/>
<evidence type="ECO:0000259" key="1">
    <source>
        <dbReference type="Pfam" id="PF19500"/>
    </source>
</evidence>
<dbReference type="Proteomes" id="UP000189627">
    <property type="component" value="Chromosome 1"/>
</dbReference>
<dbReference type="EMBL" id="CP017757">
    <property type="protein sequence ID" value="AQV92657.1"/>
    <property type="molecule type" value="Genomic_DNA"/>
</dbReference>
<organism evidence="3 4">
    <name type="scientific">Cupriavidus necator</name>
    <name type="common">Alcaligenes eutrophus</name>
    <name type="synonym">Ralstonia eutropha</name>
    <dbReference type="NCBI Taxonomy" id="106590"/>
    <lineage>
        <taxon>Bacteria</taxon>
        <taxon>Pseudomonadati</taxon>
        <taxon>Pseudomonadota</taxon>
        <taxon>Betaproteobacteria</taxon>
        <taxon>Burkholderiales</taxon>
        <taxon>Burkholderiaceae</taxon>
        <taxon>Cupriavidus</taxon>
    </lineage>
</organism>
<feature type="domain" description="DUF6035" evidence="1">
    <location>
        <begin position="129"/>
        <end position="305"/>
    </location>
</feature>
<sequence>MLQNLQDYAQASRQPVPQVLLAGELRTKMATRTIDLVYDNISHAQVTAESVLDGDEAHKHQLRLEDEVVRLEDGRRRYSCLYCLEALSIRGSTDRVYHFAHPKNPGAECPYRSGFTLSKDEWEALRYNGAKESEAHRQVKAWIAEGLRADRDVVPDSVVEDSRMQSWSDRSKWRKPDVRGTWKGKTLVFEAQLSTTFVSTIAARRQFYLSEGALLFWIFRDFALSENEMRFSERDVFYNNNWNIFSIDSHSVEASRQDAELKLWCRWQQPVVQGGTIQYQWHKKLVGFSELTLDFERQRAFYFDFETALKEAQATLLGEKAAAFHEARRARHFGKQVQVPLRQELKDDAELAEWLGLEARYDTMPREIERVWLAADTADGFSMRRVQDYAYIVLAPYLRAACPTAPKSLQGREDLRTILSALISLRLGRVVGSRSINLKHVEDMVFRSAFGYYSVFRYAAGVYGRLVDIGYDIQESIASQNYRLHHERKTENPGVLTRDFDKAFLILFPELKAAR</sequence>
<gene>
    <name evidence="3" type="ORF">BJN34_01970</name>
</gene>
<dbReference type="Pfam" id="PF25169">
    <property type="entry name" value="DUF7830"/>
    <property type="match status" value="1"/>
</dbReference>
<dbReference type="RefSeq" id="WP_078195122.1">
    <property type="nucleotide sequence ID" value="NZ_CP017757.2"/>
</dbReference>
<proteinExistence type="predicted"/>
<accession>A0A1U9UJM3</accession>
<dbReference type="InterPro" id="IPR057152">
    <property type="entry name" value="DUF7830"/>
</dbReference>
<protein>
    <recommendedName>
        <fullName evidence="5">Competence protein</fullName>
    </recommendedName>
</protein>
<dbReference type="InterPro" id="IPR046099">
    <property type="entry name" value="DUF6035"/>
</dbReference>
<evidence type="ECO:0000259" key="2">
    <source>
        <dbReference type="Pfam" id="PF25169"/>
    </source>
</evidence>
<evidence type="ECO:0008006" key="5">
    <source>
        <dbReference type="Google" id="ProtNLM"/>
    </source>
</evidence>
<reference evidence="4" key="1">
    <citation type="submission" date="2017-02" db="EMBL/GenBank/DDBJ databases">
        <title>Complete genome sequence of Cupriavidus necator strain NH9, a 3-chlorobenzoate degrader.</title>
        <authorList>
            <person name="Moriuchi R."/>
            <person name="Dohra H."/>
            <person name="Ogawa N."/>
        </authorList>
    </citation>
    <scope>NUCLEOTIDE SEQUENCE [LARGE SCALE GENOMIC DNA]</scope>
    <source>
        <strain evidence="4">NH9</strain>
    </source>
</reference>
<feature type="domain" description="DUF7830" evidence="2">
    <location>
        <begin position="46"/>
        <end position="112"/>
    </location>
</feature>